<keyword evidence="5" id="KW-1185">Reference proteome</keyword>
<dbReference type="RefSeq" id="WP_149509842.1">
    <property type="nucleotide sequence ID" value="NZ_VDFC01000011.1"/>
</dbReference>
<dbReference type="Proteomes" id="UP000324965">
    <property type="component" value="Unassembled WGS sequence"/>
</dbReference>
<dbReference type="InterPro" id="IPR054491">
    <property type="entry name" value="MGH1-like_GH"/>
</dbReference>
<feature type="domain" description="Putative glycogen debranching enzyme N-terminal" evidence="2">
    <location>
        <begin position="24"/>
        <end position="202"/>
    </location>
</feature>
<evidence type="ECO:0000256" key="1">
    <source>
        <dbReference type="SAM" id="MobiDB-lite"/>
    </source>
</evidence>
<proteinExistence type="predicted"/>
<dbReference type="OrthoDB" id="9759959at2"/>
<name>A0A5B0BIG9_9ACTN</name>
<evidence type="ECO:0000313" key="5">
    <source>
        <dbReference type="Proteomes" id="UP000324965"/>
    </source>
</evidence>
<gene>
    <name evidence="4" type="ORF">FGF04_04185</name>
</gene>
<reference evidence="4 5" key="1">
    <citation type="submission" date="2019-05" db="EMBL/GenBank/DDBJ databases">
        <authorList>
            <person name="Hariharan J."/>
            <person name="Choudoir M.J."/>
            <person name="Diebold P."/>
            <person name="Panke-Buisse K."/>
            <person name="Buckley D.H."/>
        </authorList>
    </citation>
    <scope>NUCLEOTIDE SEQUENCE [LARGE SCALE GENOMIC DNA]</scope>
    <source>
        <strain evidence="4 5">SUN51</strain>
    </source>
</reference>
<accession>A0A5B0BIG9</accession>
<dbReference type="InterPro" id="IPR008928">
    <property type="entry name" value="6-hairpin_glycosidase_sf"/>
</dbReference>
<dbReference type="Pfam" id="PF22422">
    <property type="entry name" value="MGH1-like_GH"/>
    <property type="match status" value="1"/>
</dbReference>
<dbReference type="EMBL" id="VDFC01000011">
    <property type="protein sequence ID" value="KAA0941973.1"/>
    <property type="molecule type" value="Genomic_DNA"/>
</dbReference>
<protein>
    <submittedName>
        <fullName evidence="4">Amylo-alpha-1,6-glucosidase</fullName>
    </submittedName>
</protein>
<dbReference type="GO" id="GO:0005975">
    <property type="term" value="P:carbohydrate metabolic process"/>
    <property type="evidence" value="ECO:0007669"/>
    <property type="project" value="InterPro"/>
</dbReference>
<organism evidence="4 5">
    <name type="scientific">Streptomyces apricus</name>
    <dbReference type="NCBI Taxonomy" id="1828112"/>
    <lineage>
        <taxon>Bacteria</taxon>
        <taxon>Bacillati</taxon>
        <taxon>Actinomycetota</taxon>
        <taxon>Actinomycetes</taxon>
        <taxon>Kitasatosporales</taxon>
        <taxon>Streptomycetaceae</taxon>
        <taxon>Streptomyces</taxon>
    </lineage>
</organism>
<sequence length="724" mass="79508">MTDELNAVVEETEPAVLAAATVTLVEGPTFCVSGTSGDMEAEVPQGLFFRDMRVVSDWQVRVDGRRPHHLTVLSQNPYSTTFVSRVPPRGAQSELLLERRRYLGEGMREDLRLRNLSTRPMTVPVSLKVGADFADVFAVKEGRVRGTGEVGATPVGEAVEFVLHSGDFLRGVRVEGSGATARPDGLDFLAELPAHGEWHATVLVRPGVEGEEAGGVFHPGTEPGESGPARRLRAWRENAPRVTDIEDPELHRTLRRSLEDLGALRIFDPRNPGHTAVAAGAPWFMALFGRDSLLSSYMALPLDQTLALGTLQTLARDQGSKVDPDTEEQPGRILHETRFGLNFPLAGSRGSVYYGTADATPLFVIVLGELSRWGIAPDEVEALLPHADRALQWIEEYGDRDGDGFVEYQRMTGNGLLNQGWKDSYDGINFADGRLAEPPIALCEVQSYVYAAYVVRSHFAQEAGDLKAAEHWAQRAAALKKAFNEQFWLPERGWYAVGLDRDKRPIDALASNMGHCLWTGIADRDKAEQVAERLLSPEMFTGWGVRTLASTMGAYNPMSYHNGSIWPHDNALIATGLMRYGFVEEATRVATGILDAAEAFGGRLPELFCGFDRSDYDAPLPYPTSCSPQAWAAASPVQLVRALLRIDPWMSHGQIWMAPAWPARYGRLRIHNISLAGRSVDLEVDGESTRITGLPDDIEIVHQPRRPLSAPPSHHASDQSPTGE</sequence>
<comment type="caution">
    <text evidence="4">The sequence shown here is derived from an EMBL/GenBank/DDBJ whole genome shotgun (WGS) entry which is preliminary data.</text>
</comment>
<feature type="region of interest" description="Disordered" evidence="1">
    <location>
        <begin position="704"/>
        <end position="724"/>
    </location>
</feature>
<dbReference type="SUPFAM" id="SSF48208">
    <property type="entry name" value="Six-hairpin glycosidases"/>
    <property type="match status" value="1"/>
</dbReference>
<dbReference type="AlphaFoldDB" id="A0A5B0BIG9"/>
<evidence type="ECO:0000313" key="4">
    <source>
        <dbReference type="EMBL" id="KAA0941973.1"/>
    </source>
</evidence>
<dbReference type="Pfam" id="PF14742">
    <property type="entry name" value="GDE_N_bis"/>
    <property type="match status" value="1"/>
</dbReference>
<dbReference type="Gene3D" id="1.50.10.10">
    <property type="match status" value="1"/>
</dbReference>
<dbReference type="InterPro" id="IPR012341">
    <property type="entry name" value="6hp_glycosidase-like_sf"/>
</dbReference>
<feature type="domain" description="Mannosylglycerate hydrolase MGH1-like glycoside hydrolase" evidence="3">
    <location>
        <begin position="424"/>
        <end position="598"/>
    </location>
</feature>
<evidence type="ECO:0000259" key="2">
    <source>
        <dbReference type="Pfam" id="PF14742"/>
    </source>
</evidence>
<dbReference type="InterPro" id="IPR032856">
    <property type="entry name" value="GDE_N_bis"/>
</dbReference>
<evidence type="ECO:0000259" key="3">
    <source>
        <dbReference type="Pfam" id="PF22422"/>
    </source>
</evidence>